<feature type="domain" description="Beta-lactamase-related" evidence="1">
    <location>
        <begin position="37"/>
        <end position="349"/>
    </location>
</feature>
<dbReference type="EMBL" id="VCNI01000001">
    <property type="protein sequence ID" value="TMU56103.1"/>
    <property type="molecule type" value="Genomic_DNA"/>
</dbReference>
<gene>
    <name evidence="2" type="ORF">FGG15_00765</name>
</gene>
<dbReference type="InterPro" id="IPR050491">
    <property type="entry name" value="AmpC-like"/>
</dbReference>
<proteinExistence type="predicted"/>
<dbReference type="Pfam" id="PF00144">
    <property type="entry name" value="Beta-lactamase"/>
    <property type="match status" value="1"/>
</dbReference>
<name>A0ABY2WM70_9FLAO</name>
<dbReference type="InterPro" id="IPR001466">
    <property type="entry name" value="Beta-lactam-related"/>
</dbReference>
<dbReference type="RefSeq" id="WP_138832202.1">
    <property type="nucleotide sequence ID" value="NZ_VCNI01000001.1"/>
</dbReference>
<comment type="caution">
    <text evidence="2">The sequence shown here is derived from an EMBL/GenBank/DDBJ whole genome shotgun (WGS) entry which is preliminary data.</text>
</comment>
<dbReference type="PANTHER" id="PTHR46825">
    <property type="entry name" value="D-ALANYL-D-ALANINE-CARBOXYPEPTIDASE/ENDOPEPTIDASE AMPH"/>
    <property type="match status" value="1"/>
</dbReference>
<evidence type="ECO:0000259" key="1">
    <source>
        <dbReference type="Pfam" id="PF00144"/>
    </source>
</evidence>
<protein>
    <submittedName>
        <fullName evidence="2">Beta-lactamase family protein</fullName>
    </submittedName>
</protein>
<evidence type="ECO:0000313" key="3">
    <source>
        <dbReference type="Proteomes" id="UP000751614"/>
    </source>
</evidence>
<sequence>MKHYQNALVVLGLLFLGTLNAQKKFSPEELSSFKQDFRKHILKKMKKHNITGVSIAMEIENQLIMSEGFGFSDKSKNTKATKDTEYPIGSVSKIITSTAVLKLCTDGLVDLDEAYSHYVTDFAMKSHFGEDSKITIRHMLSHYAGLPRLRAKGFMKKEPEPLEHLLQNSKEEYLISPPGRVYQYSDWGVDLLALLVERVSGMPYEDYVEENIFKPLQMTHSYFGPAKNTKGYVREVETETYKYSHSGSDGVTSSAADMLKIARLYTKTGRKSARGFLSDAMVEDALQKQFTNAPLAFDTGIGLMWELLPLKTGHTRVKKAGVHEPFYSYIFFIPELDTSIVICSNSNSSSSIHWDSWGKLYAFMGKKYKASKNHQAEKPKVNYKKVTLSNEDFKKIEGTYSTSIGLLNFKRNGNAFDVDLKAENKKGVGVPYSNGLIKLYVKVMGVKIHAMDVFWKESEGEIIIGEQFESGTRHVMGSKIRTKTIPNSWKRAVGTYTVANYSDNDYQTIDKLQLFINSENVLEIQGSGKYPREMGIQLGLSPISEELAVIPGYNFDFFGGETVKLKKESDGTSSLYLSGYRFKRIDK</sequence>
<dbReference type="SUPFAM" id="SSF56601">
    <property type="entry name" value="beta-lactamase/transpeptidase-like"/>
    <property type="match status" value="1"/>
</dbReference>
<dbReference type="Gene3D" id="3.40.710.10">
    <property type="entry name" value="DD-peptidase/beta-lactamase superfamily"/>
    <property type="match status" value="1"/>
</dbReference>
<keyword evidence="3" id="KW-1185">Reference proteome</keyword>
<dbReference type="Proteomes" id="UP000751614">
    <property type="component" value="Unassembled WGS sequence"/>
</dbReference>
<dbReference type="PANTHER" id="PTHR46825:SF9">
    <property type="entry name" value="BETA-LACTAMASE-RELATED DOMAIN-CONTAINING PROTEIN"/>
    <property type="match status" value="1"/>
</dbReference>
<accession>A0ABY2WM70</accession>
<evidence type="ECO:0000313" key="2">
    <source>
        <dbReference type="EMBL" id="TMU56103.1"/>
    </source>
</evidence>
<dbReference type="InterPro" id="IPR012338">
    <property type="entry name" value="Beta-lactam/transpept-like"/>
</dbReference>
<reference evidence="2 3" key="1">
    <citation type="submission" date="2019-05" db="EMBL/GenBank/DDBJ databases">
        <title>Flagellimonas sp. AsT0115, sp. nov., isolated from a marine red algae, Asparagopsis taxiformis.</title>
        <authorList>
            <person name="Kim J."/>
            <person name="Jeong S.E."/>
            <person name="Jeon C.O."/>
        </authorList>
    </citation>
    <scope>NUCLEOTIDE SEQUENCE [LARGE SCALE GENOMIC DNA]</scope>
    <source>
        <strain evidence="2 3">AsT0115</strain>
    </source>
</reference>
<organism evidence="2 3">
    <name type="scientific">Flagellimonas algicola</name>
    <dbReference type="NCBI Taxonomy" id="2583815"/>
    <lineage>
        <taxon>Bacteria</taxon>
        <taxon>Pseudomonadati</taxon>
        <taxon>Bacteroidota</taxon>
        <taxon>Flavobacteriia</taxon>
        <taxon>Flavobacteriales</taxon>
        <taxon>Flavobacteriaceae</taxon>
        <taxon>Flagellimonas</taxon>
    </lineage>
</organism>